<dbReference type="PANTHER" id="PTHR15364">
    <property type="entry name" value="2'-DEOXYNUCLEOSIDE 5'-PHOSPHATE N-HYDROLASE 1"/>
    <property type="match status" value="1"/>
</dbReference>
<dbReference type="SUPFAM" id="SSF52309">
    <property type="entry name" value="N-(deoxy)ribosyltransferase-like"/>
    <property type="match status" value="1"/>
</dbReference>
<dbReference type="EMBL" id="JXJQ01000010">
    <property type="protein sequence ID" value="KJY60740.1"/>
    <property type="molecule type" value="Genomic_DNA"/>
</dbReference>
<dbReference type="Pfam" id="PF05014">
    <property type="entry name" value="Nuc_deoxyrib_tr"/>
    <property type="match status" value="1"/>
</dbReference>
<dbReference type="InterPro" id="IPR007710">
    <property type="entry name" value="Nucleoside_deoxyribTrfase"/>
</dbReference>
<dbReference type="OrthoDB" id="1691394at2"/>
<proteinExistence type="predicted"/>
<sequence>MQIYFASGLFSQADRNYNAQLTEQIRNLDPQISVYLPQENTSINDKHSYADSTMIARADTAQLLKCDLMLALLDGICIDAGVASEIGVAYAHKIPILGLYTDTRQQGATNSQKLAALQQIAENQFHYLNLYTTGLIKLNGAIVNNSADLILQIKNYL</sequence>
<comment type="caution">
    <text evidence="1">The sequence shown here is derived from an EMBL/GenBank/DDBJ whole genome shotgun (WGS) entry which is preliminary data.</text>
</comment>
<dbReference type="GO" id="GO:0070694">
    <property type="term" value="F:5-hydroxymethyl-dUMP N-hydrolase activity"/>
    <property type="evidence" value="ECO:0007669"/>
    <property type="project" value="TreeGrafter"/>
</dbReference>
<organism evidence="1 2">
    <name type="scientific">Bombilactobacillus mellifer</name>
    <dbReference type="NCBI Taxonomy" id="1218492"/>
    <lineage>
        <taxon>Bacteria</taxon>
        <taxon>Bacillati</taxon>
        <taxon>Bacillota</taxon>
        <taxon>Bacilli</taxon>
        <taxon>Lactobacillales</taxon>
        <taxon>Lactobacillaceae</taxon>
        <taxon>Bombilactobacillus</taxon>
    </lineage>
</organism>
<dbReference type="RefSeq" id="WP_046317538.1">
    <property type="nucleotide sequence ID" value="NZ_JBHSZT010000005.1"/>
</dbReference>
<dbReference type="HOGENOM" id="CLU_1641151_0_0_9"/>
<keyword evidence="2" id="KW-1185">Reference proteome</keyword>
<evidence type="ECO:0000313" key="1">
    <source>
        <dbReference type="EMBL" id="KJY60740.1"/>
    </source>
</evidence>
<reference evidence="1 2" key="1">
    <citation type="submission" date="2015-01" db="EMBL/GenBank/DDBJ databases">
        <title>Comparative genomics of the lactic acid bacteria isolated from the honey bee gut.</title>
        <authorList>
            <person name="Ellegaard K.M."/>
            <person name="Tamarit D."/>
            <person name="Javelind E."/>
            <person name="Olofsson T."/>
            <person name="Andersson S.G."/>
            <person name="Vasquez A."/>
        </authorList>
    </citation>
    <scope>NUCLEOTIDE SEQUENCE [LARGE SCALE GENOMIC DNA]</scope>
    <source>
        <strain evidence="1 2">Bin4</strain>
    </source>
</reference>
<name>A0A0F4LQ60_9LACO</name>
<dbReference type="InterPro" id="IPR051239">
    <property type="entry name" value="2'-dNMP_N-hydrolase"/>
</dbReference>
<evidence type="ECO:0008006" key="3">
    <source>
        <dbReference type="Google" id="ProtNLM"/>
    </source>
</evidence>
<accession>A0A0F4LQ60</accession>
<protein>
    <recommendedName>
        <fullName evidence="3">Nucleoside 2-deoxyribosyltransferase</fullName>
    </recommendedName>
</protein>
<dbReference type="Proteomes" id="UP000033558">
    <property type="component" value="Unassembled WGS sequence"/>
</dbReference>
<dbReference type="GO" id="GO:0009159">
    <property type="term" value="P:deoxyribonucleoside monophosphate catabolic process"/>
    <property type="evidence" value="ECO:0007669"/>
    <property type="project" value="TreeGrafter"/>
</dbReference>
<dbReference type="PANTHER" id="PTHR15364:SF0">
    <property type="entry name" value="2'-DEOXYNUCLEOSIDE 5'-PHOSPHATE N-HYDROLASE 1"/>
    <property type="match status" value="1"/>
</dbReference>
<dbReference type="AlphaFoldDB" id="A0A0F4LQ60"/>
<dbReference type="STRING" id="1218492.JG30_14290"/>
<evidence type="ECO:0000313" key="2">
    <source>
        <dbReference type="Proteomes" id="UP000033558"/>
    </source>
</evidence>
<gene>
    <name evidence="1" type="ORF">JG30_14290</name>
</gene>
<dbReference type="PATRIC" id="fig|1218492.5.peg.1481"/>
<dbReference type="Gene3D" id="3.40.50.450">
    <property type="match status" value="1"/>
</dbReference>